<dbReference type="SUPFAM" id="SSF56529">
    <property type="entry name" value="FAH"/>
    <property type="match status" value="1"/>
</dbReference>
<organism evidence="4 5">
    <name type="scientific">Symmachiella macrocystis</name>
    <dbReference type="NCBI Taxonomy" id="2527985"/>
    <lineage>
        <taxon>Bacteria</taxon>
        <taxon>Pseudomonadati</taxon>
        <taxon>Planctomycetota</taxon>
        <taxon>Planctomycetia</taxon>
        <taxon>Planctomycetales</taxon>
        <taxon>Planctomycetaceae</taxon>
        <taxon>Symmachiella</taxon>
    </lineage>
</organism>
<dbReference type="InterPro" id="IPR018833">
    <property type="entry name" value="Rv2993c-like_N"/>
</dbReference>
<dbReference type="AlphaFoldDB" id="A0A5C6AWS8"/>
<evidence type="ECO:0000259" key="2">
    <source>
        <dbReference type="Pfam" id="PF01557"/>
    </source>
</evidence>
<dbReference type="InterPro" id="IPR011234">
    <property type="entry name" value="Fumarylacetoacetase-like_C"/>
</dbReference>
<keyword evidence="4" id="KW-0456">Lyase</keyword>
<feature type="domain" description="Rv2993c-like N-terminal" evidence="3">
    <location>
        <begin position="4"/>
        <end position="51"/>
    </location>
</feature>
<dbReference type="Pfam" id="PF10370">
    <property type="entry name" value="Rv2993c-like_N"/>
    <property type="match status" value="1"/>
</dbReference>
<dbReference type="Gene3D" id="3.90.850.10">
    <property type="entry name" value="Fumarylacetoacetase-like, C-terminal domain"/>
    <property type="match status" value="1"/>
</dbReference>
<proteinExistence type="predicted"/>
<dbReference type="EMBL" id="SJPP01000005">
    <property type="protein sequence ID" value="TWU04200.1"/>
    <property type="molecule type" value="Genomic_DNA"/>
</dbReference>
<keyword evidence="5" id="KW-1185">Reference proteome</keyword>
<dbReference type="Proteomes" id="UP000320735">
    <property type="component" value="Unassembled WGS sequence"/>
</dbReference>
<reference evidence="4 5" key="1">
    <citation type="submission" date="2019-02" db="EMBL/GenBank/DDBJ databases">
        <title>Deep-cultivation of Planctomycetes and their phenomic and genomic characterization uncovers novel biology.</title>
        <authorList>
            <person name="Wiegand S."/>
            <person name="Jogler M."/>
            <person name="Boedeker C."/>
            <person name="Pinto D."/>
            <person name="Vollmers J."/>
            <person name="Rivas-Marin E."/>
            <person name="Kohn T."/>
            <person name="Peeters S.H."/>
            <person name="Heuer A."/>
            <person name="Rast P."/>
            <person name="Oberbeckmann S."/>
            <person name="Bunk B."/>
            <person name="Jeske O."/>
            <person name="Meyerdierks A."/>
            <person name="Storesund J.E."/>
            <person name="Kallscheuer N."/>
            <person name="Luecker S."/>
            <person name="Lage O.M."/>
            <person name="Pohl T."/>
            <person name="Merkel B.J."/>
            <person name="Hornburger P."/>
            <person name="Mueller R.-W."/>
            <person name="Bruemmer F."/>
            <person name="Labrenz M."/>
            <person name="Spormann A.M."/>
            <person name="Op Den Camp H."/>
            <person name="Overmann J."/>
            <person name="Amann R."/>
            <person name="Jetten M.S.M."/>
            <person name="Mascher T."/>
            <person name="Medema M.H."/>
            <person name="Devos D.P."/>
            <person name="Kaster A.-K."/>
            <person name="Ovreas L."/>
            <person name="Rohde M."/>
            <person name="Galperin M.Y."/>
            <person name="Jogler C."/>
        </authorList>
    </citation>
    <scope>NUCLEOTIDE SEQUENCE [LARGE SCALE GENOMIC DNA]</scope>
    <source>
        <strain evidence="4 5">CA54</strain>
    </source>
</reference>
<name>A0A5C6AWS8_9PLAN</name>
<dbReference type="GO" id="GO:0046872">
    <property type="term" value="F:metal ion binding"/>
    <property type="evidence" value="ECO:0007669"/>
    <property type="project" value="UniProtKB-KW"/>
</dbReference>
<feature type="domain" description="Fumarylacetoacetase-like C-terminal" evidence="2">
    <location>
        <begin position="73"/>
        <end position="254"/>
    </location>
</feature>
<dbReference type="GO" id="GO:0050385">
    <property type="term" value="F:ureidoglycolate lyase activity"/>
    <property type="evidence" value="ECO:0007669"/>
    <property type="project" value="UniProtKB-EC"/>
</dbReference>
<dbReference type="OrthoDB" id="9805307at2"/>
<dbReference type="PANTHER" id="PTHR11820">
    <property type="entry name" value="ACYLPYRUVASE"/>
    <property type="match status" value="1"/>
</dbReference>
<dbReference type="PANTHER" id="PTHR11820:SF7">
    <property type="entry name" value="ACYLPYRUVASE FAHD1, MITOCHONDRIAL"/>
    <property type="match status" value="1"/>
</dbReference>
<dbReference type="GO" id="GO:0018773">
    <property type="term" value="F:acetylpyruvate hydrolase activity"/>
    <property type="evidence" value="ECO:0007669"/>
    <property type="project" value="TreeGrafter"/>
</dbReference>
<dbReference type="Pfam" id="PF01557">
    <property type="entry name" value="FAA_hydrolase"/>
    <property type="match status" value="1"/>
</dbReference>
<sequence length="256" mass="28426">MKSWCRILVDGSPHLGLRQDEHILIHEGDLFANPVPTGREVDVAEAEWLAPVEPRQFLGLWNNLHEAMVHGGNQLPLSPLYFTKLPDCLNRYQGDIPAPKGFGDKVLFEAELGVVIGRECFQPSRDAIDDYIFGYTCVNDVTAAEPLFENKEFPQWTRAKSYPGFGPIGPCIVRGIEPDELQVQAFLDGEKKQDYPVSDMIFSPRDAVWQIARELTLYPGDVIACGTSVGTCFMKPGQQIEIRISGLGSLVNCFAG</sequence>
<evidence type="ECO:0000313" key="4">
    <source>
        <dbReference type="EMBL" id="TWU04200.1"/>
    </source>
</evidence>
<evidence type="ECO:0000256" key="1">
    <source>
        <dbReference type="ARBA" id="ARBA00022723"/>
    </source>
</evidence>
<comment type="caution">
    <text evidence="4">The sequence shown here is derived from an EMBL/GenBank/DDBJ whole genome shotgun (WGS) entry which is preliminary data.</text>
</comment>
<dbReference type="EC" id="4.3.2.3" evidence="4"/>
<dbReference type="InterPro" id="IPR036663">
    <property type="entry name" value="Fumarylacetoacetase_C_sf"/>
</dbReference>
<evidence type="ECO:0000259" key="3">
    <source>
        <dbReference type="Pfam" id="PF10370"/>
    </source>
</evidence>
<protein>
    <submittedName>
        <fullName evidence="4">Ureidoglycolate lyase</fullName>
        <ecNumber evidence="4">4.3.2.3</ecNumber>
    </submittedName>
</protein>
<keyword evidence="1" id="KW-0479">Metal-binding</keyword>
<evidence type="ECO:0000313" key="5">
    <source>
        <dbReference type="Proteomes" id="UP000320735"/>
    </source>
</evidence>
<dbReference type="RefSeq" id="WP_146374459.1">
    <property type="nucleotide sequence ID" value="NZ_SJPP01000005.1"/>
</dbReference>
<accession>A0A5C6AWS8</accession>
<gene>
    <name evidence="4" type="ORF">CA54_60820</name>
</gene>